<dbReference type="AlphaFoldDB" id="A0A0F7C1M9"/>
<reference evidence="1" key="1">
    <citation type="submission" date="2015-03" db="EMBL/GenBank/DDBJ databases">
        <title>MIGS Cultured Bacterial/Archaeal sample from Brevibacillus laterosporus.</title>
        <authorList>
            <person name="Zeng D."/>
            <person name="Zhu L."/>
            <person name="Dong G."/>
            <person name="Ye W."/>
            <person name="Ren D."/>
            <person name="Wu L."/>
            <person name="Xu J."/>
            <person name="Li G."/>
            <person name="Guo L."/>
        </authorList>
    </citation>
    <scope>NUCLEOTIDE SEQUENCE</scope>
    <source>
        <strain evidence="1">B9</strain>
        <plasmid evidence="1">unnamed2</plasmid>
    </source>
</reference>
<accession>A0A0F7C1M9</accession>
<keyword evidence="1" id="KW-0614">Plasmid</keyword>
<protein>
    <submittedName>
        <fullName evidence="1">Uncharacterized protein</fullName>
    </submittedName>
</protein>
<name>A0A0F7C1M9_BRELA</name>
<dbReference type="InterPro" id="IPR016767">
    <property type="entry name" value="UCP019853"/>
</dbReference>
<evidence type="ECO:0000313" key="1">
    <source>
        <dbReference type="EMBL" id="AKF95850.1"/>
    </source>
</evidence>
<sequence>MEGRILIYPIVVMGLNTDIEEEISFKVNDILITGFMPFGLVQEIEVGKEYLVQIDLTILDDINLKEMDSPLKEFKRIGNSFAYIIRGYFDAEEQTIDAGIKVELDSEYLDGHWYLHSKYIEITVDRISVTFIEE</sequence>
<geneLocation type="plasmid" evidence="1">
    <name>unnamed2</name>
</geneLocation>
<dbReference type="PIRSF" id="PIRSF019853">
    <property type="entry name" value="UCP019853"/>
    <property type="match status" value="1"/>
</dbReference>
<dbReference type="EMBL" id="CP011076">
    <property type="protein sequence ID" value="AKF95850.1"/>
    <property type="molecule type" value="Genomic_DNA"/>
</dbReference>
<proteinExistence type="predicted"/>
<gene>
    <name evidence="1" type="ORF">EX87_19845</name>
</gene>
<organism evidence="1">
    <name type="scientific">Brevibacillus laterosporus</name>
    <name type="common">Bacillus laterosporus</name>
    <dbReference type="NCBI Taxonomy" id="1465"/>
    <lineage>
        <taxon>Bacteria</taxon>
        <taxon>Bacillati</taxon>
        <taxon>Bacillota</taxon>
        <taxon>Bacilli</taxon>
        <taxon>Bacillales</taxon>
        <taxon>Paenibacillaceae</taxon>
        <taxon>Brevibacillus</taxon>
    </lineage>
</organism>